<dbReference type="Gene3D" id="3.40.80.10">
    <property type="entry name" value="Peptidoglycan recognition protein-like"/>
    <property type="match status" value="1"/>
</dbReference>
<accession>A0A179EQ59</accession>
<dbReference type="RefSeq" id="WP_067484928.1">
    <property type="nucleotide sequence ID" value="NZ_JARQAN010000009.1"/>
</dbReference>
<protein>
    <submittedName>
        <fullName evidence="2">N-acetylmuramoyl-L-alanine amidase</fullName>
    </submittedName>
</protein>
<dbReference type="Pfam" id="PF01510">
    <property type="entry name" value="Amidase_2"/>
    <property type="match status" value="1"/>
</dbReference>
<evidence type="ECO:0000259" key="1">
    <source>
        <dbReference type="SMART" id="SM00644"/>
    </source>
</evidence>
<feature type="domain" description="N-acetylmuramoyl-L-alanine amidase" evidence="1">
    <location>
        <begin position="6"/>
        <end position="144"/>
    </location>
</feature>
<dbReference type="InterPro" id="IPR002502">
    <property type="entry name" value="Amidase_domain"/>
</dbReference>
<dbReference type="CDD" id="cd06583">
    <property type="entry name" value="PGRP"/>
    <property type="match status" value="1"/>
</dbReference>
<proteinExistence type="predicted"/>
<dbReference type="GO" id="GO:0009253">
    <property type="term" value="P:peptidoglycan catabolic process"/>
    <property type="evidence" value="ECO:0007669"/>
    <property type="project" value="InterPro"/>
</dbReference>
<comment type="caution">
    <text evidence="2">The sequence shown here is derived from an EMBL/GenBank/DDBJ whole genome shotgun (WGS) entry which is preliminary data.</text>
</comment>
<keyword evidence="3" id="KW-1185">Reference proteome</keyword>
<dbReference type="SUPFAM" id="SSF55846">
    <property type="entry name" value="N-acetylmuramoyl-L-alanine amidase-like"/>
    <property type="match status" value="1"/>
</dbReference>
<organism evidence="2 3">
    <name type="scientific">Enterococcus thailandicus</name>
    <dbReference type="NCBI Taxonomy" id="417368"/>
    <lineage>
        <taxon>Bacteria</taxon>
        <taxon>Bacillati</taxon>
        <taxon>Bacillota</taxon>
        <taxon>Bacilli</taxon>
        <taxon>Lactobacillales</taxon>
        <taxon>Enterococcaceae</taxon>
        <taxon>Enterococcus</taxon>
    </lineage>
</organism>
<sequence length="324" mass="36539">MVKIINNSVCRGVAGKRAGSVKGVVIHNTWTNTTAEQEMNRLANMTPKQLEAGFAHYYVDEKTIIRTEDTYNRAWHVANSDGNNSYLGYEVRGNRETVKDIFLQAEQNVFWQAAIDLHYYGLPVSRDTVKCHHQFSATECPKRSLMEHCGYDSTFAVPTEITGKMQDYFITQIKKYYDNPALQPDGSSEGNNEHDEIIAESPAKTVNGMTAKLDIFNENPIGSFRGAGWMIPGYSYGFVFLMDATNKKELARKLSSGIVRDDVNQAYGLPLGSKYGLDCTFDITKLKGRKVYMMFRRTNDKDGNTIGGAKDIHFDEYVLTVPER</sequence>
<gene>
    <name evidence="2" type="ORF">A6E74_10445</name>
</gene>
<dbReference type="GO" id="GO:0008745">
    <property type="term" value="F:N-acetylmuramoyl-L-alanine amidase activity"/>
    <property type="evidence" value="ECO:0007669"/>
    <property type="project" value="InterPro"/>
</dbReference>
<dbReference type="Proteomes" id="UP000078516">
    <property type="component" value="Unassembled WGS sequence"/>
</dbReference>
<dbReference type="InterPro" id="IPR036505">
    <property type="entry name" value="Amidase/PGRP_sf"/>
</dbReference>
<dbReference type="AlphaFoldDB" id="A0A179EQ59"/>
<evidence type="ECO:0000313" key="3">
    <source>
        <dbReference type="Proteomes" id="UP000078516"/>
    </source>
</evidence>
<dbReference type="SMART" id="SM00644">
    <property type="entry name" value="Ami_2"/>
    <property type="match status" value="1"/>
</dbReference>
<reference evidence="2 3" key="1">
    <citation type="submission" date="2016-04" db="EMBL/GenBank/DDBJ databases">
        <title>Draft genome of an Enterococcus thailandicus strain isolated from bovine feces.</title>
        <authorList>
            <person name="Beukers A.G."/>
            <person name="Zaheer R."/>
            <person name="Goji N."/>
            <person name="Cook S.R."/>
            <person name="Amoako K."/>
            <person name="Chaves A.V."/>
            <person name="Ward M.P."/>
            <person name="Mcallister T.A."/>
        </authorList>
    </citation>
    <scope>NUCLEOTIDE SEQUENCE [LARGE SCALE GENOMIC DNA]</scope>
    <source>
        <strain evidence="2 3">F0711D 46</strain>
    </source>
</reference>
<name>A0A179EQ59_ENTTH</name>
<dbReference type="EMBL" id="LWMN01000016">
    <property type="protein sequence ID" value="OAQ55010.1"/>
    <property type="molecule type" value="Genomic_DNA"/>
</dbReference>
<evidence type="ECO:0000313" key="2">
    <source>
        <dbReference type="EMBL" id="OAQ55010.1"/>
    </source>
</evidence>